<name>H0GAA6_RHIML</name>
<dbReference type="Proteomes" id="UP000004038">
    <property type="component" value="Unassembled WGS sequence"/>
</dbReference>
<proteinExistence type="predicted"/>
<reference evidence="1 2" key="1">
    <citation type="journal article" date="2012" name="J. Bacteriol.">
        <title>Draft Genome Sequence of Sinorhizobium meliloti CCNWSX0020, a Nitrogen-Fixing Symbiont with Copper Tolerance Capability Isolated from Lead-Zinc Mine Tailings.</title>
        <authorList>
            <person name="Li Z."/>
            <person name="Ma Z."/>
            <person name="Hao X."/>
            <person name="Wei G."/>
        </authorList>
    </citation>
    <scope>NUCLEOTIDE SEQUENCE [LARGE SCALE GENOMIC DNA]</scope>
    <source>
        <strain evidence="1 2">CCNWSX0020</strain>
    </source>
</reference>
<accession>H0GAA6</accession>
<dbReference type="AlphaFoldDB" id="H0GAA6"/>
<gene>
    <name evidence="1" type="ORF">SM0020_32325</name>
</gene>
<evidence type="ECO:0000313" key="2">
    <source>
        <dbReference type="Proteomes" id="UP000004038"/>
    </source>
</evidence>
<organism evidence="1 2">
    <name type="scientific">Sinorhizobium meliloti CCNWSX0020</name>
    <dbReference type="NCBI Taxonomy" id="1107881"/>
    <lineage>
        <taxon>Bacteria</taxon>
        <taxon>Pseudomonadati</taxon>
        <taxon>Pseudomonadota</taxon>
        <taxon>Alphaproteobacteria</taxon>
        <taxon>Hyphomicrobiales</taxon>
        <taxon>Rhizobiaceae</taxon>
        <taxon>Sinorhizobium/Ensifer group</taxon>
        <taxon>Sinorhizobium</taxon>
    </lineage>
</organism>
<evidence type="ECO:0000313" key="1">
    <source>
        <dbReference type="EMBL" id="EHK73752.1"/>
    </source>
</evidence>
<sequence length="33" mass="3698">MNSDIGNADIGILINEFANTEKPRHASIREQSR</sequence>
<dbReference type="EMBL" id="AGVV01000118">
    <property type="protein sequence ID" value="EHK73752.1"/>
    <property type="molecule type" value="Genomic_DNA"/>
</dbReference>
<protein>
    <submittedName>
        <fullName evidence="1">Uncharacterized protein</fullName>
    </submittedName>
</protein>